<keyword evidence="2" id="KW-1185">Reference proteome</keyword>
<sequence length="139" mass="16168">MKEKWKKNERKESRPTIKKHFMRCVETWSTIPTEKNVCFKPMKAVVASKQHEFTSNQQEEILESNAQLGSCCGSYSFTSLHRILYNPQPLFDPNNTFPPNPQTLEFAKSNWGRVLFLGVLTSDHQQVSYLELESFPLLE</sequence>
<dbReference type="EMBL" id="CM042048">
    <property type="protein sequence ID" value="KAI3757347.1"/>
    <property type="molecule type" value="Genomic_DNA"/>
</dbReference>
<evidence type="ECO:0000313" key="2">
    <source>
        <dbReference type="Proteomes" id="UP001055879"/>
    </source>
</evidence>
<reference evidence="1 2" key="2">
    <citation type="journal article" date="2022" name="Mol. Ecol. Resour.">
        <title>The genomes of chicory, endive, great burdock and yacon provide insights into Asteraceae paleo-polyploidization history and plant inulin production.</title>
        <authorList>
            <person name="Fan W."/>
            <person name="Wang S."/>
            <person name="Wang H."/>
            <person name="Wang A."/>
            <person name="Jiang F."/>
            <person name="Liu H."/>
            <person name="Zhao H."/>
            <person name="Xu D."/>
            <person name="Zhang Y."/>
        </authorList>
    </citation>
    <scope>NUCLEOTIDE SEQUENCE [LARGE SCALE GENOMIC DNA]</scope>
    <source>
        <strain evidence="2">cv. Niubang</strain>
    </source>
</reference>
<evidence type="ECO:0000313" key="1">
    <source>
        <dbReference type="EMBL" id="KAI3757347.1"/>
    </source>
</evidence>
<protein>
    <submittedName>
        <fullName evidence="1">Uncharacterized protein</fullName>
    </submittedName>
</protein>
<dbReference type="Proteomes" id="UP001055879">
    <property type="component" value="Linkage Group LG02"/>
</dbReference>
<accession>A0ACB9EFW6</accession>
<proteinExistence type="predicted"/>
<name>A0ACB9EFW6_ARCLA</name>
<organism evidence="1 2">
    <name type="scientific">Arctium lappa</name>
    <name type="common">Greater burdock</name>
    <name type="synonym">Lappa major</name>
    <dbReference type="NCBI Taxonomy" id="4217"/>
    <lineage>
        <taxon>Eukaryota</taxon>
        <taxon>Viridiplantae</taxon>
        <taxon>Streptophyta</taxon>
        <taxon>Embryophyta</taxon>
        <taxon>Tracheophyta</taxon>
        <taxon>Spermatophyta</taxon>
        <taxon>Magnoliopsida</taxon>
        <taxon>eudicotyledons</taxon>
        <taxon>Gunneridae</taxon>
        <taxon>Pentapetalae</taxon>
        <taxon>asterids</taxon>
        <taxon>campanulids</taxon>
        <taxon>Asterales</taxon>
        <taxon>Asteraceae</taxon>
        <taxon>Carduoideae</taxon>
        <taxon>Cardueae</taxon>
        <taxon>Arctiinae</taxon>
        <taxon>Arctium</taxon>
    </lineage>
</organism>
<reference evidence="2" key="1">
    <citation type="journal article" date="2022" name="Mol. Ecol. Resour.">
        <title>The genomes of chicory, endive, great burdock and yacon provide insights into Asteraceae palaeo-polyploidization history and plant inulin production.</title>
        <authorList>
            <person name="Fan W."/>
            <person name="Wang S."/>
            <person name="Wang H."/>
            <person name="Wang A."/>
            <person name="Jiang F."/>
            <person name="Liu H."/>
            <person name="Zhao H."/>
            <person name="Xu D."/>
            <person name="Zhang Y."/>
        </authorList>
    </citation>
    <scope>NUCLEOTIDE SEQUENCE [LARGE SCALE GENOMIC DNA]</scope>
    <source>
        <strain evidence="2">cv. Niubang</strain>
    </source>
</reference>
<comment type="caution">
    <text evidence="1">The sequence shown here is derived from an EMBL/GenBank/DDBJ whole genome shotgun (WGS) entry which is preliminary data.</text>
</comment>
<gene>
    <name evidence="1" type="ORF">L6452_04883</name>
</gene>